<feature type="chain" id="PRO_5016875762" evidence="1">
    <location>
        <begin position="21"/>
        <end position="316"/>
    </location>
</feature>
<evidence type="ECO:0000313" key="3">
    <source>
        <dbReference type="EMBL" id="RCW20255.1"/>
    </source>
</evidence>
<gene>
    <name evidence="3" type="ORF">DFO77_1652</name>
</gene>
<sequence length="316" mass="36232">MKTTVSILLGCLLAVNIVFAQTPYDSFAPELKNKKMLELTPTKYRLENQDKSSEIKYIEFDEEKQLLQYYGVANTLIKSFAIDAKDLKWWVVDPRAEKYYEWSPYNYVLCNPIRNIDPQGDTVFVNNTGYITRNDNTDNFVFMSNKNELTYLGELGKSINANGIYSNLLNENVAKAENIWNPFKFKDLVRTNGDWDLKNDPNSIFGLGNDGKTTFSFQGNSMESQDIGNHHFGAVAEAYGLFPSQEFILQQAGDYQIKSGTSRPEWQVYKNVTSTYISPTGMPVRTTTKVMMPPYGDDPRDQMWIKAGFSYYKTNY</sequence>
<dbReference type="EMBL" id="QPIZ01000065">
    <property type="protein sequence ID" value="RCW20255.1"/>
    <property type="molecule type" value="Genomic_DNA"/>
</dbReference>
<comment type="caution">
    <text evidence="3">The sequence shown here is derived from an EMBL/GenBank/DDBJ whole genome shotgun (WGS) entry which is preliminary data.</text>
</comment>
<accession>A0A368UIS3</accession>
<evidence type="ECO:0000313" key="4">
    <source>
        <dbReference type="Proteomes" id="UP000252733"/>
    </source>
</evidence>
<dbReference type="Gene3D" id="2.180.10.10">
    <property type="entry name" value="RHS repeat-associated core"/>
    <property type="match status" value="1"/>
</dbReference>
<evidence type="ECO:0000256" key="1">
    <source>
        <dbReference type="SAM" id="SignalP"/>
    </source>
</evidence>
<feature type="domain" description="Bacterial toxin 44" evidence="2">
    <location>
        <begin position="185"/>
        <end position="313"/>
    </location>
</feature>
<reference evidence="3 4" key="1">
    <citation type="submission" date="2018-07" db="EMBL/GenBank/DDBJ databases">
        <title>Freshwater and sediment microbial communities from various areas in North America, analyzing microbe dynamics in response to fracking.</title>
        <authorList>
            <person name="Lamendella R."/>
        </authorList>
    </citation>
    <scope>NUCLEOTIDE SEQUENCE [LARGE SCALE GENOMIC DNA]</scope>
    <source>
        <strain evidence="3 4">160A</strain>
    </source>
</reference>
<name>A0A368UIS3_9BACT</name>
<dbReference type="InterPro" id="IPR028946">
    <property type="entry name" value="Ntox44"/>
</dbReference>
<proteinExistence type="predicted"/>
<organism evidence="3 4">
    <name type="scientific">Marinilabilia salmonicolor</name>
    <dbReference type="NCBI Taxonomy" id="989"/>
    <lineage>
        <taxon>Bacteria</taxon>
        <taxon>Pseudomonadati</taxon>
        <taxon>Bacteroidota</taxon>
        <taxon>Bacteroidia</taxon>
        <taxon>Marinilabiliales</taxon>
        <taxon>Marinilabiliaceae</taxon>
        <taxon>Marinilabilia</taxon>
    </lineage>
</organism>
<dbReference type="Proteomes" id="UP000252733">
    <property type="component" value="Unassembled WGS sequence"/>
</dbReference>
<dbReference type="AlphaFoldDB" id="A0A368UIS3"/>
<dbReference type="RefSeq" id="WP_114438219.1">
    <property type="nucleotide sequence ID" value="NZ_QPIZ01000065.1"/>
</dbReference>
<feature type="signal peptide" evidence="1">
    <location>
        <begin position="1"/>
        <end position="20"/>
    </location>
</feature>
<protein>
    <submittedName>
        <fullName evidence="3">Putative RNase toxin 44 of polymorphic toxin system</fullName>
    </submittedName>
</protein>
<dbReference type="Pfam" id="PF15607">
    <property type="entry name" value="Ntox44"/>
    <property type="match status" value="1"/>
</dbReference>
<evidence type="ECO:0000259" key="2">
    <source>
        <dbReference type="Pfam" id="PF15607"/>
    </source>
</evidence>
<keyword evidence="1" id="KW-0732">Signal</keyword>
<keyword evidence="4" id="KW-1185">Reference proteome</keyword>